<evidence type="ECO:0000256" key="1">
    <source>
        <dbReference type="PROSITE-ProRule" id="PRU01360"/>
    </source>
</evidence>
<evidence type="ECO:0000256" key="2">
    <source>
        <dbReference type="SAM" id="SignalP"/>
    </source>
</evidence>
<keyword evidence="1" id="KW-1134">Transmembrane beta strand</keyword>
<sequence length="1054" mass="118329">MKKMLFNSCCFLFLFFTVSATLSFNARAQTGTLTAAQRSVEISGSVSDTTGILLPGVSVSVKNRKGNETSTDKNGRYILDVPVGATVVFSMVGYTSTELVVHTSRILNVQMDEASSTIEDVVVVAFGKQKKQEVVGAMTTVNPSDLKVPSSNLTTALAGRVAGMIAYQRSGEPGQDNAEFFIRGVTTFGYKVDPLILIDGVELTSTDLARLQPDDIASFSIMKDATATALYGARGANGVILVTTKQGKEGPAKINFRLESSVSSPTSNVELADPISYMRLHNEAVLTRDPSGITKVPYTDEKIDNTILGLNPYVYPANDWRKELFKDYTFNQRGNLSVSGGGQVARYYIAGTFNQDNGVLKVDNRNNFNSNINLKTYLLRSNVEVNVSKTTELGVRLYGSFDDYTGPLDGGAAMYEKVMNSNPVMFPSYYPVMPGYEHLTHIMFGNALKEGGATAGYINPYADMVKGYREYSSSLMMAQLELKQSLDFITPGLNFRMMGNTNRRAHFQVSRAYKPFYYMSSGFNRMTGDYRLDVINENDGQEWLDFNLGTRQLFSQFYMESAMNYNRTFKEVHGVSAMAVFIMRHNISANANDLLQSLPFRNLGLSGRMTYSFDSRYFGEFNFGYNGSERFHEKNRFGFFPAFGVAWQISNEKFWDPVKRAVPELKLRATYGLVGNDEIGSPTDRFFYMSNVIMNDADRGATFGLDNTYDRPGVSILRYDNADIAWETSEKINLGVEMSLFRKVQIQADFFKEHRHNILMTRASVPEYMGLSAPVRANVGEASGRGMDMSVDIQHNFSSDLWLSARGNFTYAASKFEVYEEPEYLNEYWKSRVGYSLSQRWGYIAERLFVDDQEAANSPRQNFGTDVMGGDIKYRDVNNDGQITPLDQVPIGNPTTPEIVYGFGLSMGYKKIDVSAFFQGLAQESFWIDPIETSPFTNDRQLLKAYADSYWSESDNDVQALWPRLSEAPNTNTNQASTWFMRDGTFLRLKSAELGYSFSVEQLKRLKMQKLRVYVNGTNLLSWSRFKLWDVEMAGRGLGYPVQRVFNLGVNVNF</sequence>
<dbReference type="Gene3D" id="2.170.130.10">
    <property type="entry name" value="TonB-dependent receptor, plug domain"/>
    <property type="match status" value="1"/>
</dbReference>
<dbReference type="SUPFAM" id="SSF49464">
    <property type="entry name" value="Carboxypeptidase regulatory domain-like"/>
    <property type="match status" value="1"/>
</dbReference>
<dbReference type="PROSITE" id="PS52016">
    <property type="entry name" value="TONB_DEPENDENT_REC_3"/>
    <property type="match status" value="1"/>
</dbReference>
<keyword evidence="1" id="KW-0998">Cell outer membrane</keyword>
<dbReference type="InterPro" id="IPR023996">
    <property type="entry name" value="TonB-dep_OMP_SusC/RagA"/>
</dbReference>
<dbReference type="EMBL" id="SUME01000001">
    <property type="protein sequence ID" value="TJZ62933.1"/>
    <property type="molecule type" value="Genomic_DNA"/>
</dbReference>
<proteinExistence type="inferred from homology"/>
<dbReference type="InterPro" id="IPR037066">
    <property type="entry name" value="Plug_dom_sf"/>
</dbReference>
<dbReference type="InterPro" id="IPR039426">
    <property type="entry name" value="TonB-dep_rcpt-like"/>
</dbReference>
<feature type="domain" description="TonB-dependent receptor plug" evidence="3">
    <location>
        <begin position="131"/>
        <end position="239"/>
    </location>
</feature>
<feature type="signal peptide" evidence="2">
    <location>
        <begin position="1"/>
        <end position="28"/>
    </location>
</feature>
<dbReference type="Pfam" id="PF13715">
    <property type="entry name" value="CarbopepD_reg_2"/>
    <property type="match status" value="1"/>
</dbReference>
<evidence type="ECO:0000259" key="3">
    <source>
        <dbReference type="Pfam" id="PF07715"/>
    </source>
</evidence>
<accession>A0A4U0P693</accession>
<organism evidence="4 5">
    <name type="scientific">Sphingobacterium olei</name>
    <dbReference type="NCBI Taxonomy" id="2571155"/>
    <lineage>
        <taxon>Bacteria</taxon>
        <taxon>Pseudomonadati</taxon>
        <taxon>Bacteroidota</taxon>
        <taxon>Sphingobacteriia</taxon>
        <taxon>Sphingobacteriales</taxon>
        <taxon>Sphingobacteriaceae</taxon>
        <taxon>Sphingobacterium</taxon>
    </lineage>
</organism>
<gene>
    <name evidence="4" type="ORF">FAZ15_01115</name>
</gene>
<comment type="caution">
    <text evidence="4">The sequence shown here is derived from an EMBL/GenBank/DDBJ whole genome shotgun (WGS) entry which is preliminary data.</text>
</comment>
<dbReference type="RefSeq" id="WP_136899291.1">
    <property type="nucleotide sequence ID" value="NZ_SUME01000001.1"/>
</dbReference>
<keyword evidence="1" id="KW-0472">Membrane</keyword>
<dbReference type="Proteomes" id="UP000306808">
    <property type="component" value="Unassembled WGS sequence"/>
</dbReference>
<dbReference type="FunFam" id="2.170.130.10:FF:000003">
    <property type="entry name" value="SusC/RagA family TonB-linked outer membrane protein"/>
    <property type="match status" value="1"/>
</dbReference>
<dbReference type="Gene3D" id="2.60.40.1120">
    <property type="entry name" value="Carboxypeptidase-like, regulatory domain"/>
    <property type="match status" value="1"/>
</dbReference>
<comment type="subcellular location">
    <subcellularLocation>
        <location evidence="1">Cell outer membrane</location>
        <topology evidence="1">Multi-pass membrane protein</topology>
    </subcellularLocation>
</comment>
<dbReference type="NCBIfam" id="TIGR04057">
    <property type="entry name" value="SusC_RagA_signa"/>
    <property type="match status" value="1"/>
</dbReference>
<reference evidence="4 5" key="1">
    <citation type="submission" date="2019-04" db="EMBL/GenBank/DDBJ databases">
        <title>Sphingobacterium olei sp. nov., isolated from oil-contaminated soil.</title>
        <authorList>
            <person name="Liu B."/>
        </authorList>
    </citation>
    <scope>NUCLEOTIDE SEQUENCE [LARGE SCALE GENOMIC DNA]</scope>
    <source>
        <strain evidence="4 5">HAL-9</strain>
    </source>
</reference>
<dbReference type="InterPro" id="IPR012910">
    <property type="entry name" value="Plug_dom"/>
</dbReference>
<dbReference type="InterPro" id="IPR008969">
    <property type="entry name" value="CarboxyPept-like_regulatory"/>
</dbReference>
<protein>
    <submittedName>
        <fullName evidence="4">TonB-dependent receptor</fullName>
    </submittedName>
</protein>
<keyword evidence="1" id="KW-0813">Transport</keyword>
<evidence type="ECO:0000313" key="4">
    <source>
        <dbReference type="EMBL" id="TJZ62933.1"/>
    </source>
</evidence>
<feature type="chain" id="PRO_5020265984" evidence="2">
    <location>
        <begin position="29"/>
        <end position="1054"/>
    </location>
</feature>
<dbReference type="OrthoDB" id="603589at2"/>
<dbReference type="InterPro" id="IPR023997">
    <property type="entry name" value="TonB-dep_OMP_SusC/RagA_CS"/>
</dbReference>
<keyword evidence="1" id="KW-0812">Transmembrane</keyword>
<comment type="similarity">
    <text evidence="1">Belongs to the TonB-dependent receptor family.</text>
</comment>
<name>A0A4U0P693_9SPHI</name>
<keyword evidence="4" id="KW-0675">Receptor</keyword>
<dbReference type="NCBIfam" id="TIGR04056">
    <property type="entry name" value="OMP_RagA_SusC"/>
    <property type="match status" value="1"/>
</dbReference>
<dbReference type="AlphaFoldDB" id="A0A4U0P693"/>
<dbReference type="SUPFAM" id="SSF56935">
    <property type="entry name" value="Porins"/>
    <property type="match status" value="1"/>
</dbReference>
<keyword evidence="2" id="KW-0732">Signal</keyword>
<dbReference type="GO" id="GO:0009279">
    <property type="term" value="C:cell outer membrane"/>
    <property type="evidence" value="ECO:0007669"/>
    <property type="project" value="UniProtKB-SubCell"/>
</dbReference>
<keyword evidence="5" id="KW-1185">Reference proteome</keyword>
<dbReference type="Pfam" id="PF07715">
    <property type="entry name" value="Plug"/>
    <property type="match status" value="1"/>
</dbReference>
<evidence type="ECO:0000313" key="5">
    <source>
        <dbReference type="Proteomes" id="UP000306808"/>
    </source>
</evidence>